<dbReference type="GeneID" id="63790549"/>
<dbReference type="Pfam" id="PF00172">
    <property type="entry name" value="Zn_clus"/>
    <property type="match status" value="1"/>
</dbReference>
<dbReference type="Gene3D" id="4.10.240.10">
    <property type="entry name" value="Zn(2)-C6 fungal-type DNA-binding domain"/>
    <property type="match status" value="1"/>
</dbReference>
<organism evidence="9 10">
    <name type="scientific">Talaromyces amestolkiae</name>
    <dbReference type="NCBI Taxonomy" id="1196081"/>
    <lineage>
        <taxon>Eukaryota</taxon>
        <taxon>Fungi</taxon>
        <taxon>Dikarya</taxon>
        <taxon>Ascomycota</taxon>
        <taxon>Pezizomycotina</taxon>
        <taxon>Eurotiomycetes</taxon>
        <taxon>Eurotiomycetidae</taxon>
        <taxon>Eurotiales</taxon>
        <taxon>Trichocomaceae</taxon>
        <taxon>Talaromyces</taxon>
        <taxon>Talaromyces sect. Talaromyces</taxon>
    </lineage>
</organism>
<proteinExistence type="predicted"/>
<feature type="region of interest" description="Disordered" evidence="6">
    <location>
        <begin position="49"/>
        <end position="79"/>
    </location>
</feature>
<feature type="compositionally biased region" description="Low complexity" evidence="6">
    <location>
        <begin position="107"/>
        <end position="118"/>
    </location>
</feature>
<sequence>MLAMHSHQSSVQNPSPVVNKPSVAATSVTSGAGPFRCAPTSSSLFHSHVHAAQSGSAIESPSSSDDSQSHSLNDDTSDELLNDWHHQDEHHLSSANAYRMRRESDQTSPSSATSATFADPQSNNVSDAIDPNSPDALAPKIEELDDDGEVLMDLKPGDDRPADDVSNAIASLPRKRGRPRKHPLPMPGGQMKVAKGRSKTGCITCRRRKKKCDETKPACLNCQKNAVVCEGYPPKEIWKSGKQKMADAVRRTSISILPRGLPILIDGIETDVDRRFLDHFVFDFSRVLTLINDDSNPFKEILLPMATQHRGLMHSLMCLSGSHLSARDPEPRFKERKHYHFDRAITDLRDSINAAPLAEDAQEPSLLVEDPIIASTLALCLNTICEGETAGEYRSHMDAARYLLLNQKPKNEKFRQFIIEFFQYHDVSNSLTSLDRRPVQLTGDLRLPDFVPHAQAGTFLGIFDGLFNYISEITRLRDRIRVRHSEGYEPAVDYQILSEAVTIDSALRIWEPSYTPETPNWYASQLYRQSTWVYLYRTIRPSRPSDKISQVVDDALKYLDLLPQDAGAYSIMLMPLFLIGCSAFLPRQRDRIKKGFEAMKEYSSLRNIEPALRVVERVWEVMDTKMEESWDWEKIIEEMQMDFLIT</sequence>
<gene>
    <name evidence="9" type="ORF">BHQ10_001332</name>
</gene>
<evidence type="ECO:0000256" key="5">
    <source>
        <dbReference type="ARBA" id="ARBA00023242"/>
    </source>
</evidence>
<evidence type="ECO:0000256" key="7">
    <source>
        <dbReference type="SAM" id="Phobius"/>
    </source>
</evidence>
<evidence type="ECO:0000256" key="2">
    <source>
        <dbReference type="ARBA" id="ARBA00023015"/>
    </source>
</evidence>
<dbReference type="RefSeq" id="XP_040729837.1">
    <property type="nucleotide sequence ID" value="XM_040873357.1"/>
</dbReference>
<evidence type="ECO:0000256" key="6">
    <source>
        <dbReference type="SAM" id="MobiDB-lite"/>
    </source>
</evidence>
<dbReference type="GO" id="GO:0000976">
    <property type="term" value="F:transcription cis-regulatory region binding"/>
    <property type="evidence" value="ECO:0007669"/>
    <property type="project" value="TreeGrafter"/>
</dbReference>
<keyword evidence="2" id="KW-0805">Transcription regulation</keyword>
<dbReference type="OrthoDB" id="5333823at2759"/>
<comment type="caution">
    <text evidence="9">The sequence shown here is derived from an EMBL/GenBank/DDBJ whole genome shotgun (WGS) entry which is preliminary data.</text>
</comment>
<evidence type="ECO:0000313" key="10">
    <source>
        <dbReference type="Proteomes" id="UP000249363"/>
    </source>
</evidence>
<protein>
    <recommendedName>
        <fullName evidence="8">Zn(2)-C6 fungal-type domain-containing protein</fullName>
    </recommendedName>
</protein>
<dbReference type="InterPro" id="IPR021858">
    <property type="entry name" value="Fun_TF"/>
</dbReference>
<feature type="region of interest" description="Disordered" evidence="6">
    <location>
        <begin position="100"/>
        <end position="195"/>
    </location>
</feature>
<dbReference type="Pfam" id="PF11951">
    <property type="entry name" value="Fungal_trans_2"/>
    <property type="match status" value="1"/>
</dbReference>
<dbReference type="GO" id="GO:0005634">
    <property type="term" value="C:nucleus"/>
    <property type="evidence" value="ECO:0007669"/>
    <property type="project" value="UniProtKB-SubCell"/>
</dbReference>
<dbReference type="InterPro" id="IPR001138">
    <property type="entry name" value="Zn2Cys6_DnaBD"/>
</dbReference>
<dbReference type="GO" id="GO:0000981">
    <property type="term" value="F:DNA-binding transcription factor activity, RNA polymerase II-specific"/>
    <property type="evidence" value="ECO:0007669"/>
    <property type="project" value="InterPro"/>
</dbReference>
<evidence type="ECO:0000313" key="9">
    <source>
        <dbReference type="EMBL" id="RAO65320.1"/>
    </source>
</evidence>
<evidence type="ECO:0000256" key="1">
    <source>
        <dbReference type="ARBA" id="ARBA00004123"/>
    </source>
</evidence>
<dbReference type="SMART" id="SM00066">
    <property type="entry name" value="GAL4"/>
    <property type="match status" value="1"/>
</dbReference>
<feature type="compositionally biased region" description="Basic residues" evidence="6">
    <location>
        <begin position="173"/>
        <end position="183"/>
    </location>
</feature>
<keyword evidence="10" id="KW-1185">Reference proteome</keyword>
<keyword evidence="7" id="KW-0472">Membrane</keyword>
<dbReference type="EMBL" id="MIKG01000002">
    <property type="protein sequence ID" value="RAO65320.1"/>
    <property type="molecule type" value="Genomic_DNA"/>
</dbReference>
<accession>A0A364KP40</accession>
<evidence type="ECO:0000256" key="4">
    <source>
        <dbReference type="ARBA" id="ARBA00023163"/>
    </source>
</evidence>
<dbReference type="CDD" id="cd00067">
    <property type="entry name" value="GAL4"/>
    <property type="match status" value="1"/>
</dbReference>
<keyword evidence="7" id="KW-1133">Transmembrane helix</keyword>
<dbReference type="GO" id="GO:0008270">
    <property type="term" value="F:zinc ion binding"/>
    <property type="evidence" value="ECO:0007669"/>
    <property type="project" value="InterPro"/>
</dbReference>
<keyword evidence="3" id="KW-0238">DNA-binding</keyword>
<dbReference type="STRING" id="1196081.A0A364KP40"/>
<reference evidence="9 10" key="1">
    <citation type="journal article" date="2017" name="Biotechnol. Biofuels">
        <title>Differential beta-glucosidase expression as a function of carbon source availability in Talaromyces amestolkiae: a genomic and proteomic approach.</title>
        <authorList>
            <person name="de Eugenio L.I."/>
            <person name="Mendez-Liter J.A."/>
            <person name="Nieto-Dominguez M."/>
            <person name="Alonso L."/>
            <person name="Gil-Munoz J."/>
            <person name="Barriuso J."/>
            <person name="Prieto A."/>
            <person name="Martinez M.J."/>
        </authorList>
    </citation>
    <scope>NUCLEOTIDE SEQUENCE [LARGE SCALE GENOMIC DNA]</scope>
    <source>
        <strain evidence="9 10">CIB</strain>
    </source>
</reference>
<dbReference type="SUPFAM" id="SSF57701">
    <property type="entry name" value="Zn2/Cys6 DNA-binding domain"/>
    <property type="match status" value="1"/>
</dbReference>
<feature type="transmembrane region" description="Helical" evidence="7">
    <location>
        <begin position="566"/>
        <end position="585"/>
    </location>
</feature>
<feature type="domain" description="Zn(2)-C6 fungal-type" evidence="8">
    <location>
        <begin position="201"/>
        <end position="229"/>
    </location>
</feature>
<dbReference type="Proteomes" id="UP000249363">
    <property type="component" value="Unassembled WGS sequence"/>
</dbReference>
<dbReference type="PANTHER" id="PTHR37534">
    <property type="entry name" value="TRANSCRIPTIONAL ACTIVATOR PROTEIN UGA3"/>
    <property type="match status" value="1"/>
</dbReference>
<evidence type="ECO:0000259" key="8">
    <source>
        <dbReference type="PROSITE" id="PS50048"/>
    </source>
</evidence>
<keyword evidence="4" id="KW-0804">Transcription</keyword>
<name>A0A364KP40_TALAM</name>
<dbReference type="PROSITE" id="PS50048">
    <property type="entry name" value="ZN2_CY6_FUNGAL_2"/>
    <property type="match status" value="1"/>
</dbReference>
<keyword evidence="5" id="KW-0539">Nucleus</keyword>
<comment type="subcellular location">
    <subcellularLocation>
        <location evidence="1">Nucleus</location>
    </subcellularLocation>
</comment>
<keyword evidence="7" id="KW-0812">Transmembrane</keyword>
<dbReference type="GO" id="GO:0045944">
    <property type="term" value="P:positive regulation of transcription by RNA polymerase II"/>
    <property type="evidence" value="ECO:0007669"/>
    <property type="project" value="TreeGrafter"/>
</dbReference>
<evidence type="ECO:0000256" key="3">
    <source>
        <dbReference type="ARBA" id="ARBA00023125"/>
    </source>
</evidence>
<dbReference type="PROSITE" id="PS00463">
    <property type="entry name" value="ZN2_CY6_FUNGAL_1"/>
    <property type="match status" value="1"/>
</dbReference>
<dbReference type="PANTHER" id="PTHR37534:SF38">
    <property type="entry name" value="ZN(2)-C6 FUNGAL-TYPE DOMAIN-CONTAINING PROTEIN"/>
    <property type="match status" value="1"/>
</dbReference>
<dbReference type="AlphaFoldDB" id="A0A364KP40"/>
<feature type="compositionally biased region" description="Low complexity" evidence="6">
    <location>
        <begin position="54"/>
        <end position="71"/>
    </location>
</feature>
<dbReference type="InterPro" id="IPR036864">
    <property type="entry name" value="Zn2-C6_fun-type_DNA-bd_sf"/>
</dbReference>